<dbReference type="InterPro" id="IPR027483">
    <property type="entry name" value="PInositol-4-P-4/5-kinase_C_sf"/>
</dbReference>
<dbReference type="PROSITE" id="PS51455">
    <property type="entry name" value="PIPK"/>
    <property type="match status" value="1"/>
</dbReference>
<keyword evidence="6" id="KW-1185">Reference proteome</keyword>
<dbReference type="PANTHER" id="PTHR23086">
    <property type="entry name" value="PHOSPHATIDYLINOSITOL-4-PHOSPHATE 5-KINASE"/>
    <property type="match status" value="1"/>
</dbReference>
<reference evidence="5" key="2">
    <citation type="submission" date="2025-08" db="UniProtKB">
        <authorList>
            <consortium name="Ensembl"/>
        </authorList>
    </citation>
    <scope>IDENTIFICATION</scope>
</reference>
<organism evidence="5 6">
    <name type="scientific">Denticeps clupeoides</name>
    <name type="common">denticle herring</name>
    <dbReference type="NCBI Taxonomy" id="299321"/>
    <lineage>
        <taxon>Eukaryota</taxon>
        <taxon>Metazoa</taxon>
        <taxon>Chordata</taxon>
        <taxon>Craniata</taxon>
        <taxon>Vertebrata</taxon>
        <taxon>Euteleostomi</taxon>
        <taxon>Actinopterygii</taxon>
        <taxon>Neopterygii</taxon>
        <taxon>Teleostei</taxon>
        <taxon>Clupei</taxon>
        <taxon>Clupeiformes</taxon>
        <taxon>Denticipitoidei</taxon>
        <taxon>Denticipitidae</taxon>
        <taxon>Denticeps</taxon>
    </lineage>
</organism>
<dbReference type="InterPro" id="IPR027484">
    <property type="entry name" value="PInositol-4-P-5-kinase_N"/>
</dbReference>
<dbReference type="Gene3D" id="3.30.800.10">
    <property type="entry name" value="Phosphatidylinositol Phosphate Kinase II Beta"/>
    <property type="match status" value="1"/>
</dbReference>
<sequence length="515" mass="58313">MPSYSGQTAYAQGKKIGHRGVDASGETTYKKTTSSALKDAIQLGIGYTVGNLSSKPERDVLMQDFYVVESIFFPSEGSNLTPAHHFPDFRFKTYAPVAFRYFRELFGIRPDDYLYSLCNEPLIELSNPGASGSVFYVTKDDEFIIKTVMHKEAEFLQKLLPGYYMNLNQNPRTLLPKFFGLYCVQSGGKNIRVVVMNNILPRVVHMHLKFDLKGSTYKRRASKKEREKAKPTFKDLDFMQDVSEGLMLDADTYNALLKTLQRDCLVLESFKIMDYSLLLGVHNLDQAEREQQMEGSQGSSDEKRPLPQKALYSTAMESIQGAAACGGSIDTDDTMGGIPAVNGKGERILLYIGIIDILQSYRLIKKLEHTWKALVHDGDTVSVHRPCFYADRFFKFMSSTQKTHFVVCTVCYVTITSLSLKKRTLARRVPQKGQRHHRNTNVAVSVDSETQHTVHTKKKCPLLFTMTLAEQWAAMTGYFVCGYFAQWHLGGLGFKLSDYPLGQHYPLKDDRTMIL</sequence>
<dbReference type="GO" id="GO:0005886">
    <property type="term" value="C:plasma membrane"/>
    <property type="evidence" value="ECO:0007669"/>
    <property type="project" value="TreeGrafter"/>
</dbReference>
<comment type="subcellular location">
    <subcellularLocation>
        <location evidence="1">Cytoplasm</location>
    </subcellularLocation>
</comment>
<keyword evidence="2" id="KW-0963">Cytoplasm</keyword>
<dbReference type="AlphaFoldDB" id="A0AAY4EAG2"/>
<evidence type="ECO:0000256" key="3">
    <source>
        <dbReference type="PROSITE-ProRule" id="PRU00781"/>
    </source>
</evidence>
<dbReference type="Gene3D" id="3.30.810.10">
    <property type="entry name" value="2-Layer Sandwich"/>
    <property type="match status" value="1"/>
</dbReference>
<feature type="domain" description="PIPK" evidence="4">
    <location>
        <begin position="33"/>
        <end position="401"/>
    </location>
</feature>
<dbReference type="FunFam" id="3.30.800.10:FF:000001">
    <property type="entry name" value="phosphatidylinositol 4-phosphate 5-kinase type-1 gamma"/>
    <property type="match status" value="1"/>
</dbReference>
<dbReference type="Proteomes" id="UP000694580">
    <property type="component" value="Chromosome 13"/>
</dbReference>
<dbReference type="SMART" id="SM00330">
    <property type="entry name" value="PIPKc"/>
    <property type="match status" value="1"/>
</dbReference>
<name>A0AAY4EAG2_9TELE</name>
<evidence type="ECO:0000313" key="6">
    <source>
        <dbReference type="Proteomes" id="UP000694580"/>
    </source>
</evidence>
<gene>
    <name evidence="5" type="primary">pip5k1ca</name>
</gene>
<evidence type="ECO:0000256" key="1">
    <source>
        <dbReference type="ARBA" id="ARBA00004496"/>
    </source>
</evidence>
<dbReference type="PANTHER" id="PTHR23086:SF26">
    <property type="entry name" value="PHOSPHATIDYLINOSITOL 4-PHOSPHATE 5-KINASE TYPE-1 GAMMA"/>
    <property type="match status" value="1"/>
</dbReference>
<accession>A0AAY4EAG2</accession>
<dbReference type="GO" id="GO:0046854">
    <property type="term" value="P:phosphatidylinositol phosphate biosynthetic process"/>
    <property type="evidence" value="ECO:0007669"/>
    <property type="project" value="TreeGrafter"/>
</dbReference>
<reference evidence="5" key="3">
    <citation type="submission" date="2025-09" db="UniProtKB">
        <authorList>
            <consortium name="Ensembl"/>
        </authorList>
    </citation>
    <scope>IDENTIFICATION</scope>
</reference>
<protein>
    <recommendedName>
        <fullName evidence="4">PIPK domain-containing protein</fullName>
    </recommendedName>
</protein>
<dbReference type="Ensembl" id="ENSDCDT00010064505.1">
    <property type="protein sequence ID" value="ENSDCDP00010053971.1"/>
    <property type="gene ID" value="ENSDCDG00010031143.1"/>
</dbReference>
<dbReference type="GO" id="GO:0005737">
    <property type="term" value="C:cytoplasm"/>
    <property type="evidence" value="ECO:0007669"/>
    <property type="project" value="UniProtKB-SubCell"/>
</dbReference>
<evidence type="ECO:0000256" key="2">
    <source>
        <dbReference type="ARBA" id="ARBA00022490"/>
    </source>
</evidence>
<keyword evidence="3" id="KW-0067">ATP-binding</keyword>
<evidence type="ECO:0000313" key="5">
    <source>
        <dbReference type="Ensembl" id="ENSDCDP00010053971.1"/>
    </source>
</evidence>
<proteinExistence type="predicted"/>
<dbReference type="InterPro" id="IPR023610">
    <property type="entry name" value="PInositol-4/5-P-5/4-kinase"/>
</dbReference>
<reference evidence="5 6" key="1">
    <citation type="submission" date="2020-06" db="EMBL/GenBank/DDBJ databases">
        <authorList>
            <consortium name="Wellcome Sanger Institute Data Sharing"/>
        </authorList>
    </citation>
    <scope>NUCLEOTIDE SEQUENCE [LARGE SCALE GENOMIC DNA]</scope>
</reference>
<dbReference type="GO" id="GO:0016308">
    <property type="term" value="F:1-phosphatidylinositol-4-phosphate 5-kinase activity"/>
    <property type="evidence" value="ECO:0007669"/>
    <property type="project" value="TreeGrafter"/>
</dbReference>
<dbReference type="Pfam" id="PF01504">
    <property type="entry name" value="PIP5K"/>
    <property type="match status" value="1"/>
</dbReference>
<evidence type="ECO:0000259" key="4">
    <source>
        <dbReference type="PROSITE" id="PS51455"/>
    </source>
</evidence>
<keyword evidence="3" id="KW-0808">Transferase</keyword>
<dbReference type="SUPFAM" id="SSF56104">
    <property type="entry name" value="SAICAR synthase-like"/>
    <property type="match status" value="1"/>
</dbReference>
<keyword evidence="3" id="KW-0547">Nucleotide-binding</keyword>
<dbReference type="InterPro" id="IPR002498">
    <property type="entry name" value="PInositol-4-P-4/5-kinase_core"/>
</dbReference>
<dbReference type="GO" id="GO:0005524">
    <property type="term" value="F:ATP binding"/>
    <property type="evidence" value="ECO:0007669"/>
    <property type="project" value="UniProtKB-UniRule"/>
</dbReference>
<dbReference type="GeneTree" id="ENSGT00940000159258"/>
<keyword evidence="3" id="KW-0418">Kinase</keyword>